<keyword evidence="2" id="KW-1185">Reference proteome</keyword>
<dbReference type="AlphaFoldDB" id="A0A914E014"/>
<feature type="compositionally biased region" description="Acidic residues" evidence="1">
    <location>
        <begin position="41"/>
        <end position="57"/>
    </location>
</feature>
<sequence length="57" mass="6393">SGKMDEVEESEDEITDYDELIDQTKVFTLREYGSAPIIELNDPDTDEESSSSSSDDD</sequence>
<reference evidence="3" key="1">
    <citation type="submission" date="2022-11" db="UniProtKB">
        <authorList>
            <consortium name="WormBaseParasite"/>
        </authorList>
    </citation>
    <scope>IDENTIFICATION</scope>
</reference>
<feature type="region of interest" description="Disordered" evidence="1">
    <location>
        <begin position="35"/>
        <end position="57"/>
    </location>
</feature>
<organism evidence="2 3">
    <name type="scientific">Acrobeloides nanus</name>
    <dbReference type="NCBI Taxonomy" id="290746"/>
    <lineage>
        <taxon>Eukaryota</taxon>
        <taxon>Metazoa</taxon>
        <taxon>Ecdysozoa</taxon>
        <taxon>Nematoda</taxon>
        <taxon>Chromadorea</taxon>
        <taxon>Rhabditida</taxon>
        <taxon>Tylenchina</taxon>
        <taxon>Cephalobomorpha</taxon>
        <taxon>Cephaloboidea</taxon>
        <taxon>Cephalobidae</taxon>
        <taxon>Acrobeloides</taxon>
    </lineage>
</organism>
<evidence type="ECO:0000313" key="2">
    <source>
        <dbReference type="Proteomes" id="UP000887540"/>
    </source>
</evidence>
<accession>A0A914E014</accession>
<dbReference type="WBParaSite" id="ACRNAN_scaffold4740.g28720.t1">
    <property type="protein sequence ID" value="ACRNAN_scaffold4740.g28720.t1"/>
    <property type="gene ID" value="ACRNAN_scaffold4740.g28720"/>
</dbReference>
<evidence type="ECO:0000256" key="1">
    <source>
        <dbReference type="SAM" id="MobiDB-lite"/>
    </source>
</evidence>
<dbReference type="Proteomes" id="UP000887540">
    <property type="component" value="Unplaced"/>
</dbReference>
<protein>
    <submittedName>
        <fullName evidence="3">Uncharacterized protein</fullName>
    </submittedName>
</protein>
<evidence type="ECO:0000313" key="3">
    <source>
        <dbReference type="WBParaSite" id="ACRNAN_scaffold4740.g28720.t1"/>
    </source>
</evidence>
<proteinExistence type="predicted"/>
<name>A0A914E014_9BILA</name>